<sequence length="110" mass="10945">MTRFGTGRTPAARSTTALLAALALCGITGCATDSPTAVVGQTDDAGITAGVKAALLGDASLKANEIDVDTDLGVVKLSGFVSSADDVAAAAAAARTVRGVRSVRNELRLK</sequence>
<protein>
    <submittedName>
        <fullName evidence="3">BON domain-containing protein</fullName>
    </submittedName>
</protein>
<dbReference type="PROSITE" id="PS51257">
    <property type="entry name" value="PROKAR_LIPOPROTEIN"/>
    <property type="match status" value="1"/>
</dbReference>
<gene>
    <name evidence="3" type="ORF">GPY61_10315</name>
</gene>
<feature type="domain" description="BON" evidence="2">
    <location>
        <begin position="43"/>
        <end position="110"/>
    </location>
</feature>
<accession>A0A7X3FYD4</accession>
<dbReference type="Proteomes" id="UP000443353">
    <property type="component" value="Unassembled WGS sequence"/>
</dbReference>
<keyword evidence="1" id="KW-0732">Signal</keyword>
<feature type="chain" id="PRO_5031507267" evidence="1">
    <location>
        <begin position="34"/>
        <end position="110"/>
    </location>
</feature>
<proteinExistence type="predicted"/>
<organism evidence="3 4">
    <name type="scientific">Massilia cellulosiltytica</name>
    <dbReference type="NCBI Taxonomy" id="2683234"/>
    <lineage>
        <taxon>Bacteria</taxon>
        <taxon>Pseudomonadati</taxon>
        <taxon>Pseudomonadota</taxon>
        <taxon>Betaproteobacteria</taxon>
        <taxon>Burkholderiales</taxon>
        <taxon>Oxalobacteraceae</taxon>
        <taxon>Telluria group</taxon>
        <taxon>Massilia</taxon>
    </lineage>
</organism>
<feature type="signal peptide" evidence="1">
    <location>
        <begin position="1"/>
        <end position="33"/>
    </location>
</feature>
<evidence type="ECO:0000313" key="3">
    <source>
        <dbReference type="EMBL" id="MVW60324.1"/>
    </source>
</evidence>
<dbReference type="SMART" id="SM00749">
    <property type="entry name" value="BON"/>
    <property type="match status" value="1"/>
</dbReference>
<dbReference type="PROSITE" id="PS50914">
    <property type="entry name" value="BON"/>
    <property type="match status" value="1"/>
</dbReference>
<dbReference type="InterPro" id="IPR014004">
    <property type="entry name" value="Transpt-assoc_nodulatn_dom_bac"/>
</dbReference>
<keyword evidence="4" id="KW-1185">Reference proteome</keyword>
<dbReference type="InterPro" id="IPR051686">
    <property type="entry name" value="Lipoprotein_DolP"/>
</dbReference>
<dbReference type="EMBL" id="WSES01000003">
    <property type="protein sequence ID" value="MVW60324.1"/>
    <property type="molecule type" value="Genomic_DNA"/>
</dbReference>
<dbReference type="PANTHER" id="PTHR34606:SF16">
    <property type="entry name" value="BON DOMAIN-CONTAINING PROTEIN"/>
    <property type="match status" value="1"/>
</dbReference>
<dbReference type="InterPro" id="IPR007055">
    <property type="entry name" value="BON_dom"/>
</dbReference>
<name>A0A7X3FYD4_9BURK</name>
<dbReference type="Pfam" id="PF04972">
    <property type="entry name" value="BON"/>
    <property type="match status" value="1"/>
</dbReference>
<dbReference type="PANTHER" id="PTHR34606">
    <property type="entry name" value="BON DOMAIN-CONTAINING PROTEIN"/>
    <property type="match status" value="1"/>
</dbReference>
<evidence type="ECO:0000259" key="2">
    <source>
        <dbReference type="PROSITE" id="PS50914"/>
    </source>
</evidence>
<dbReference type="AlphaFoldDB" id="A0A7X3FYD4"/>
<comment type="caution">
    <text evidence="3">The sequence shown here is derived from an EMBL/GenBank/DDBJ whole genome shotgun (WGS) entry which is preliminary data.</text>
</comment>
<reference evidence="3 4" key="1">
    <citation type="submission" date="2019-12" db="EMBL/GenBank/DDBJ databases">
        <authorList>
            <person name="Li C."/>
            <person name="Zhao J."/>
        </authorList>
    </citation>
    <scope>NUCLEOTIDE SEQUENCE [LARGE SCALE GENOMIC DNA]</scope>
    <source>
        <strain evidence="3 4">NEAU-DD11</strain>
    </source>
</reference>
<evidence type="ECO:0000313" key="4">
    <source>
        <dbReference type="Proteomes" id="UP000443353"/>
    </source>
</evidence>
<dbReference type="Gene3D" id="3.30.1340.30">
    <property type="match status" value="1"/>
</dbReference>
<evidence type="ECO:0000256" key="1">
    <source>
        <dbReference type="SAM" id="SignalP"/>
    </source>
</evidence>